<dbReference type="Proteomes" id="UP001428341">
    <property type="component" value="Unassembled WGS sequence"/>
</dbReference>
<dbReference type="EMBL" id="JBCGBO010000025">
    <property type="protein sequence ID" value="KAK9177252.1"/>
    <property type="molecule type" value="Genomic_DNA"/>
</dbReference>
<keyword evidence="3" id="KW-1185">Reference proteome</keyword>
<dbReference type="EMBL" id="JBCGBO010000024">
    <property type="protein sequence ID" value="KAK9180638.1"/>
    <property type="molecule type" value="Genomic_DNA"/>
</dbReference>
<organism evidence="2 3">
    <name type="scientific">Citrus x changshan-huyou</name>
    <dbReference type="NCBI Taxonomy" id="2935761"/>
    <lineage>
        <taxon>Eukaryota</taxon>
        <taxon>Viridiplantae</taxon>
        <taxon>Streptophyta</taxon>
        <taxon>Embryophyta</taxon>
        <taxon>Tracheophyta</taxon>
        <taxon>Spermatophyta</taxon>
        <taxon>Magnoliopsida</taxon>
        <taxon>eudicotyledons</taxon>
        <taxon>Gunneridae</taxon>
        <taxon>Pentapetalae</taxon>
        <taxon>rosids</taxon>
        <taxon>malvids</taxon>
        <taxon>Sapindales</taxon>
        <taxon>Rutaceae</taxon>
        <taxon>Aurantioideae</taxon>
        <taxon>Citrus</taxon>
    </lineage>
</organism>
<comment type="caution">
    <text evidence="2">The sequence shown here is derived from an EMBL/GenBank/DDBJ whole genome shotgun (WGS) entry which is preliminary data.</text>
</comment>
<evidence type="ECO:0000313" key="1">
    <source>
        <dbReference type="EMBL" id="KAK9177252.1"/>
    </source>
</evidence>
<evidence type="ECO:0000313" key="2">
    <source>
        <dbReference type="EMBL" id="KAK9180638.1"/>
    </source>
</evidence>
<sequence>MSSSRGSSSNLFDEDEEEKVQVNGKVIKFRNKSCTDCGERATIKVSESAANPKRLYYKCERLR</sequence>
<name>A0AAP0LLQ2_9ROSI</name>
<protein>
    <submittedName>
        <fullName evidence="2">Uncharacterized protein</fullName>
    </submittedName>
</protein>
<reference evidence="2 3" key="1">
    <citation type="submission" date="2024-05" db="EMBL/GenBank/DDBJ databases">
        <title>Haplotype-resolved chromosome-level genome assembly of Huyou (Citrus changshanensis).</title>
        <authorList>
            <person name="Miao C."/>
            <person name="Chen W."/>
            <person name="Wu Y."/>
            <person name="Wang L."/>
            <person name="Zhao S."/>
            <person name="Grierson D."/>
            <person name="Xu C."/>
            <person name="Chen K."/>
        </authorList>
    </citation>
    <scope>NUCLEOTIDE SEQUENCE [LARGE SCALE GENOMIC DNA]</scope>
    <source>
        <strain evidence="2">01-14</strain>
        <tissue evidence="2">Leaf</tissue>
    </source>
</reference>
<proteinExistence type="predicted"/>
<gene>
    <name evidence="2" type="ORF">WN944_023771</name>
    <name evidence="1" type="ORF">WN944_029271</name>
</gene>
<accession>A0AAP0LLQ2</accession>
<evidence type="ECO:0000313" key="3">
    <source>
        <dbReference type="Proteomes" id="UP001428341"/>
    </source>
</evidence>
<dbReference type="AlphaFoldDB" id="A0AAP0LLQ2"/>